<keyword evidence="2" id="KW-0333">Golgi apparatus</keyword>
<dbReference type="GO" id="GO:0007030">
    <property type="term" value="P:Golgi organization"/>
    <property type="evidence" value="ECO:0007669"/>
    <property type="project" value="TreeGrafter"/>
</dbReference>
<keyword evidence="3" id="KW-0446">Lipid-binding</keyword>
<dbReference type="GO" id="GO:0012505">
    <property type="term" value="C:endomembrane system"/>
    <property type="evidence" value="ECO:0007669"/>
    <property type="project" value="UniProtKB-ARBA"/>
</dbReference>
<dbReference type="OrthoDB" id="4962633at2"/>
<evidence type="ECO:0000256" key="1">
    <source>
        <dbReference type="ARBA" id="ARBA00004255"/>
    </source>
</evidence>
<protein>
    <recommendedName>
        <fullName evidence="7">GPP34 family phosphoprotein</fullName>
    </recommendedName>
</protein>
<dbReference type="AlphaFoldDB" id="A0A344L2T1"/>
<dbReference type="EMBL" id="CP015163">
    <property type="protein sequence ID" value="AXB42355.1"/>
    <property type="molecule type" value="Genomic_DNA"/>
</dbReference>
<evidence type="ECO:0000313" key="5">
    <source>
        <dbReference type="EMBL" id="AXB42355.1"/>
    </source>
</evidence>
<evidence type="ECO:0008006" key="7">
    <source>
        <dbReference type="Google" id="ProtNLM"/>
    </source>
</evidence>
<evidence type="ECO:0000256" key="2">
    <source>
        <dbReference type="ARBA" id="ARBA00023034"/>
    </source>
</evidence>
<comment type="subcellular location">
    <subcellularLocation>
        <location evidence="1">Golgi apparatus membrane</location>
        <topology evidence="1">Peripheral membrane protein</topology>
        <orientation evidence="1">Cytoplasmic side</orientation>
    </subcellularLocation>
</comment>
<dbReference type="KEGG" id="aab:A4R43_07300"/>
<accession>A0A344L2T1</accession>
<dbReference type="Proteomes" id="UP000250434">
    <property type="component" value="Chromosome"/>
</dbReference>
<proteinExistence type="predicted"/>
<dbReference type="Pfam" id="PF05719">
    <property type="entry name" value="GPP34"/>
    <property type="match status" value="1"/>
</dbReference>
<name>A0A344L2T1_9PSEU</name>
<dbReference type="PANTHER" id="PTHR12704">
    <property type="entry name" value="TRANS-GOLGI PROTEIN GMX33"/>
    <property type="match status" value="1"/>
</dbReference>
<evidence type="ECO:0000256" key="3">
    <source>
        <dbReference type="ARBA" id="ARBA00023121"/>
    </source>
</evidence>
<dbReference type="RefSeq" id="WP_113691630.1">
    <property type="nucleotide sequence ID" value="NZ_CP015163.1"/>
</dbReference>
<keyword evidence="4" id="KW-0472">Membrane</keyword>
<dbReference type="Gene3D" id="1.10.3630.10">
    <property type="entry name" value="yeast vps74-n-term truncation variant domain like"/>
    <property type="match status" value="1"/>
</dbReference>
<keyword evidence="6" id="KW-1185">Reference proteome</keyword>
<dbReference type="GO" id="GO:0048194">
    <property type="term" value="P:Golgi vesicle budding"/>
    <property type="evidence" value="ECO:0007669"/>
    <property type="project" value="TreeGrafter"/>
</dbReference>
<dbReference type="GO" id="GO:0006890">
    <property type="term" value="P:retrograde vesicle-mediated transport, Golgi to endoplasmic reticulum"/>
    <property type="evidence" value="ECO:0007669"/>
    <property type="project" value="TreeGrafter"/>
</dbReference>
<dbReference type="GO" id="GO:0005829">
    <property type="term" value="C:cytosol"/>
    <property type="evidence" value="ECO:0007669"/>
    <property type="project" value="TreeGrafter"/>
</dbReference>
<dbReference type="GO" id="GO:0043001">
    <property type="term" value="P:Golgi to plasma membrane protein transport"/>
    <property type="evidence" value="ECO:0007669"/>
    <property type="project" value="TreeGrafter"/>
</dbReference>
<reference evidence="5 6" key="1">
    <citation type="submission" date="2016-04" db="EMBL/GenBank/DDBJ databases">
        <title>Complete genome sequence and analysis of deep-sea sediment isolate, Amycolatopsis sp. WP1.</title>
        <authorList>
            <person name="Wang H."/>
            <person name="Chen S."/>
            <person name="Wu Q."/>
        </authorList>
    </citation>
    <scope>NUCLEOTIDE SEQUENCE [LARGE SCALE GENOMIC DNA]</scope>
    <source>
        <strain evidence="5 6">WP1</strain>
    </source>
</reference>
<evidence type="ECO:0000313" key="6">
    <source>
        <dbReference type="Proteomes" id="UP000250434"/>
    </source>
</evidence>
<evidence type="ECO:0000256" key="4">
    <source>
        <dbReference type="ARBA" id="ARBA00023136"/>
    </source>
</evidence>
<organism evidence="5 6">
    <name type="scientific">Amycolatopsis albispora</name>
    <dbReference type="NCBI Taxonomy" id="1804986"/>
    <lineage>
        <taxon>Bacteria</taxon>
        <taxon>Bacillati</taxon>
        <taxon>Actinomycetota</taxon>
        <taxon>Actinomycetes</taxon>
        <taxon>Pseudonocardiales</taxon>
        <taxon>Pseudonocardiaceae</taxon>
        <taxon>Amycolatopsis</taxon>
    </lineage>
</organism>
<dbReference type="GO" id="GO:0070273">
    <property type="term" value="F:phosphatidylinositol-4-phosphate binding"/>
    <property type="evidence" value="ECO:0007669"/>
    <property type="project" value="InterPro"/>
</dbReference>
<dbReference type="InterPro" id="IPR038261">
    <property type="entry name" value="GPP34-like_sf"/>
</dbReference>
<dbReference type="PANTHER" id="PTHR12704:SF2">
    <property type="entry name" value="GOLGI PHOSPHOPROTEIN 3 HOMOLOG SAURON"/>
    <property type="match status" value="1"/>
</dbReference>
<dbReference type="InterPro" id="IPR008628">
    <property type="entry name" value="GPP34-like"/>
</dbReference>
<gene>
    <name evidence="5" type="ORF">A4R43_07300</name>
</gene>
<sequence length="210" mass="22604">MDDTTLIAEDLLLLLLDDKSGTPAGAGTLHYTLGGALLVELALLGRVETGGDRPKLNGPQVLAIGDGPLPDPMPRRAYDKIAERPRNVQSLLLAIGGGLWKPLTDRLVERGLLRRESKRLLGVFNRTTLPIGDGRHEEELRRKVCAVLEDGAAADPRTAAVIALLSASGTLPSLHPRPRWSGEVYQRAKQFEEGDWGASAVHTVVVTTVT</sequence>